<evidence type="ECO:0000256" key="8">
    <source>
        <dbReference type="ARBA" id="ARBA00022989"/>
    </source>
</evidence>
<protein>
    <submittedName>
        <fullName evidence="11">Uncharacterized protein</fullName>
    </submittedName>
</protein>
<keyword evidence="4" id="KW-0679">Respiratory chain</keyword>
<evidence type="ECO:0000256" key="1">
    <source>
        <dbReference type="ARBA" id="ARBA00004434"/>
    </source>
</evidence>
<proteinExistence type="inferred from homology"/>
<comment type="caution">
    <text evidence="11">The sequence shown here is derived from an EMBL/GenBank/DDBJ whole genome shotgun (WGS) entry which is preliminary data.</text>
</comment>
<evidence type="ECO:0000256" key="5">
    <source>
        <dbReference type="ARBA" id="ARBA00022692"/>
    </source>
</evidence>
<evidence type="ECO:0000313" key="12">
    <source>
        <dbReference type="Proteomes" id="UP001188597"/>
    </source>
</evidence>
<dbReference type="GO" id="GO:0006122">
    <property type="term" value="P:mitochondrial electron transport, ubiquinol to cytochrome c"/>
    <property type="evidence" value="ECO:0007669"/>
    <property type="project" value="InterPro"/>
</dbReference>
<keyword evidence="9" id="KW-0496">Mitochondrion</keyword>
<dbReference type="PANTHER" id="PTHR12980">
    <property type="entry name" value="UBIQUINOL-CYTOCHROME C REDUCTASE COMPLEX, SUBUNIT X"/>
    <property type="match status" value="1"/>
</dbReference>
<dbReference type="InterPro" id="IPR036656">
    <property type="entry name" value="QCR9_sf"/>
</dbReference>
<dbReference type="GO" id="GO:0045275">
    <property type="term" value="C:respiratory chain complex III"/>
    <property type="evidence" value="ECO:0007669"/>
    <property type="project" value="InterPro"/>
</dbReference>
<evidence type="ECO:0000256" key="6">
    <source>
        <dbReference type="ARBA" id="ARBA00022792"/>
    </source>
</evidence>
<dbReference type="InterPro" id="IPR008027">
    <property type="entry name" value="QCR9"/>
</dbReference>
<evidence type="ECO:0000256" key="7">
    <source>
        <dbReference type="ARBA" id="ARBA00022982"/>
    </source>
</evidence>
<name>A0AA89B9J6_9ASTE</name>
<reference evidence="11" key="1">
    <citation type="submission" date="2022-12" db="EMBL/GenBank/DDBJ databases">
        <title>Draft genome assemblies for two species of Escallonia (Escalloniales).</title>
        <authorList>
            <person name="Chanderbali A."/>
            <person name="Dervinis C."/>
            <person name="Anghel I."/>
            <person name="Soltis D."/>
            <person name="Soltis P."/>
            <person name="Zapata F."/>
        </authorList>
    </citation>
    <scope>NUCLEOTIDE SEQUENCE</scope>
    <source>
        <strain evidence="11">UCBG64.0493</strain>
        <tissue evidence="11">Leaf</tissue>
    </source>
</reference>
<keyword evidence="7" id="KW-0249">Electron transport</keyword>
<dbReference type="SUPFAM" id="SSF81514">
    <property type="entry name" value="Subunit X (non-heme 7 kDa protein) of cytochrome bc1 complex (Ubiquinol-cytochrome c reductase)"/>
    <property type="match status" value="1"/>
</dbReference>
<evidence type="ECO:0000256" key="9">
    <source>
        <dbReference type="ARBA" id="ARBA00023128"/>
    </source>
</evidence>
<evidence type="ECO:0000313" key="11">
    <source>
        <dbReference type="EMBL" id="KAK3035144.1"/>
    </source>
</evidence>
<dbReference type="Gene3D" id="1.20.5.260">
    <property type="entry name" value="Cytochrome b-c1 complex subunit 9"/>
    <property type="match status" value="1"/>
</dbReference>
<dbReference type="PANTHER" id="PTHR12980:SF10">
    <property type="entry name" value="CYTOCHROME B-C1 COMPLEX SUBUNIT 9"/>
    <property type="match status" value="1"/>
</dbReference>
<keyword evidence="6" id="KW-0999">Mitochondrion inner membrane</keyword>
<dbReference type="Pfam" id="PF05365">
    <property type="entry name" value="UCR_UQCRX_QCR9"/>
    <property type="match status" value="1"/>
</dbReference>
<dbReference type="EMBL" id="JAVXUP010000182">
    <property type="protein sequence ID" value="KAK3035144.1"/>
    <property type="molecule type" value="Genomic_DNA"/>
</dbReference>
<dbReference type="Proteomes" id="UP001188597">
    <property type="component" value="Unassembled WGS sequence"/>
</dbReference>
<dbReference type="GO" id="GO:0005743">
    <property type="term" value="C:mitochondrial inner membrane"/>
    <property type="evidence" value="ECO:0007669"/>
    <property type="project" value="UniProtKB-SubCell"/>
</dbReference>
<comment type="subcellular location">
    <subcellularLocation>
        <location evidence="1">Mitochondrion inner membrane</location>
        <topology evidence="1">Single-pass membrane protein</topology>
    </subcellularLocation>
</comment>
<comment type="similarity">
    <text evidence="2">Belongs to the UQCR10/QCR9 family.</text>
</comment>
<keyword evidence="5" id="KW-0812">Transmembrane</keyword>
<evidence type="ECO:0000256" key="3">
    <source>
        <dbReference type="ARBA" id="ARBA00022448"/>
    </source>
</evidence>
<keyword evidence="3" id="KW-0813">Transport</keyword>
<evidence type="ECO:0000256" key="4">
    <source>
        <dbReference type="ARBA" id="ARBA00022660"/>
    </source>
</evidence>
<evidence type="ECO:0000256" key="2">
    <source>
        <dbReference type="ARBA" id="ARBA00007856"/>
    </source>
</evidence>
<keyword evidence="8" id="KW-1133">Transmembrane helix</keyword>
<organism evidence="11 12">
    <name type="scientific">Escallonia herrerae</name>
    <dbReference type="NCBI Taxonomy" id="1293975"/>
    <lineage>
        <taxon>Eukaryota</taxon>
        <taxon>Viridiplantae</taxon>
        <taxon>Streptophyta</taxon>
        <taxon>Embryophyta</taxon>
        <taxon>Tracheophyta</taxon>
        <taxon>Spermatophyta</taxon>
        <taxon>Magnoliopsida</taxon>
        <taxon>eudicotyledons</taxon>
        <taxon>Gunneridae</taxon>
        <taxon>Pentapetalae</taxon>
        <taxon>asterids</taxon>
        <taxon>campanulids</taxon>
        <taxon>Escalloniales</taxon>
        <taxon>Escalloniaceae</taxon>
        <taxon>Escallonia</taxon>
    </lineage>
</organism>
<dbReference type="AlphaFoldDB" id="A0AA89B9J6"/>
<sequence>MAATAQSKGRVLEGFYRVIMRRTPVYATFVIVGAFLGERVSLLPSHFRLWEFSVTLLVAVDYGVHKLWESRGLGIWEGLTVHLKKVEVLDSEKAHFLDACAV</sequence>
<evidence type="ECO:0000256" key="10">
    <source>
        <dbReference type="ARBA" id="ARBA00023136"/>
    </source>
</evidence>
<gene>
    <name evidence="11" type="ORF">RJ639_032817</name>
</gene>
<keyword evidence="12" id="KW-1185">Reference proteome</keyword>
<accession>A0AA89B9J6</accession>
<keyword evidence="10" id="KW-0472">Membrane</keyword>